<keyword evidence="3" id="KW-1185">Reference proteome</keyword>
<dbReference type="Proteomes" id="UP000828390">
    <property type="component" value="Unassembled WGS sequence"/>
</dbReference>
<comment type="caution">
    <text evidence="2">The sequence shown here is derived from an EMBL/GenBank/DDBJ whole genome shotgun (WGS) entry which is preliminary data.</text>
</comment>
<name>A0A9D4NN16_DREPO</name>
<protein>
    <submittedName>
        <fullName evidence="2">Uncharacterized protein</fullName>
    </submittedName>
</protein>
<sequence length="98" mass="10432">MLENQYYSGDTLACNGECPCAEYTKGDTINNAASNLPEVSIGSQAEVALVNSQNETDRSHGKADVKGFENTSASTQKDVTQTSTSRNILPGHTPEKGH</sequence>
<feature type="region of interest" description="Disordered" evidence="1">
    <location>
        <begin position="52"/>
        <end position="98"/>
    </location>
</feature>
<gene>
    <name evidence="2" type="ORF">DPMN_020724</name>
</gene>
<accession>A0A9D4NN16</accession>
<reference evidence="2" key="2">
    <citation type="submission" date="2020-11" db="EMBL/GenBank/DDBJ databases">
        <authorList>
            <person name="McCartney M.A."/>
            <person name="Auch B."/>
            <person name="Kono T."/>
            <person name="Mallez S."/>
            <person name="Becker A."/>
            <person name="Gohl D.M."/>
            <person name="Silverstein K.A.T."/>
            <person name="Koren S."/>
            <person name="Bechman K.B."/>
            <person name="Herman A."/>
            <person name="Abrahante J.E."/>
            <person name="Garbe J."/>
        </authorList>
    </citation>
    <scope>NUCLEOTIDE SEQUENCE</scope>
    <source>
        <strain evidence="2">Duluth1</strain>
        <tissue evidence="2">Whole animal</tissue>
    </source>
</reference>
<reference evidence="2" key="1">
    <citation type="journal article" date="2019" name="bioRxiv">
        <title>The Genome of the Zebra Mussel, Dreissena polymorpha: A Resource for Invasive Species Research.</title>
        <authorList>
            <person name="McCartney M.A."/>
            <person name="Auch B."/>
            <person name="Kono T."/>
            <person name="Mallez S."/>
            <person name="Zhang Y."/>
            <person name="Obille A."/>
            <person name="Becker A."/>
            <person name="Abrahante J.E."/>
            <person name="Garbe J."/>
            <person name="Badalamenti J.P."/>
            <person name="Herman A."/>
            <person name="Mangelson H."/>
            <person name="Liachko I."/>
            <person name="Sullivan S."/>
            <person name="Sone E.D."/>
            <person name="Koren S."/>
            <person name="Silverstein K.A.T."/>
            <person name="Beckman K.B."/>
            <person name="Gohl D.M."/>
        </authorList>
    </citation>
    <scope>NUCLEOTIDE SEQUENCE</scope>
    <source>
        <strain evidence="2">Duluth1</strain>
        <tissue evidence="2">Whole animal</tissue>
    </source>
</reference>
<proteinExistence type="predicted"/>
<organism evidence="2 3">
    <name type="scientific">Dreissena polymorpha</name>
    <name type="common">Zebra mussel</name>
    <name type="synonym">Mytilus polymorpha</name>
    <dbReference type="NCBI Taxonomy" id="45954"/>
    <lineage>
        <taxon>Eukaryota</taxon>
        <taxon>Metazoa</taxon>
        <taxon>Spiralia</taxon>
        <taxon>Lophotrochozoa</taxon>
        <taxon>Mollusca</taxon>
        <taxon>Bivalvia</taxon>
        <taxon>Autobranchia</taxon>
        <taxon>Heteroconchia</taxon>
        <taxon>Euheterodonta</taxon>
        <taxon>Imparidentia</taxon>
        <taxon>Neoheterodontei</taxon>
        <taxon>Myida</taxon>
        <taxon>Dreissenoidea</taxon>
        <taxon>Dreissenidae</taxon>
        <taxon>Dreissena</taxon>
    </lineage>
</organism>
<feature type="compositionally biased region" description="Basic and acidic residues" evidence="1">
    <location>
        <begin position="55"/>
        <end position="67"/>
    </location>
</feature>
<evidence type="ECO:0000256" key="1">
    <source>
        <dbReference type="SAM" id="MobiDB-lite"/>
    </source>
</evidence>
<evidence type="ECO:0000313" key="2">
    <source>
        <dbReference type="EMBL" id="KAH3896547.1"/>
    </source>
</evidence>
<evidence type="ECO:0000313" key="3">
    <source>
        <dbReference type="Proteomes" id="UP000828390"/>
    </source>
</evidence>
<dbReference type="AlphaFoldDB" id="A0A9D4NN16"/>
<dbReference type="EMBL" id="JAIWYP010000001">
    <property type="protein sequence ID" value="KAH3896547.1"/>
    <property type="molecule type" value="Genomic_DNA"/>
</dbReference>
<feature type="compositionally biased region" description="Polar residues" evidence="1">
    <location>
        <begin position="69"/>
        <end position="87"/>
    </location>
</feature>